<dbReference type="InterPro" id="IPR012337">
    <property type="entry name" value="RNaseH-like_sf"/>
</dbReference>
<evidence type="ECO:0000313" key="2">
    <source>
        <dbReference type="EnsemblMetazoa" id="PPAI008580-PA"/>
    </source>
</evidence>
<feature type="region of interest" description="Disordered" evidence="1">
    <location>
        <begin position="113"/>
        <end position="143"/>
    </location>
</feature>
<protein>
    <submittedName>
        <fullName evidence="2">Uncharacterized protein</fullName>
    </submittedName>
</protein>
<feature type="compositionally biased region" description="Basic and acidic residues" evidence="1">
    <location>
        <begin position="121"/>
        <end position="143"/>
    </location>
</feature>
<keyword evidence="3" id="KW-1185">Reference proteome</keyword>
<dbReference type="PANTHER" id="PTHR37984:SF11">
    <property type="entry name" value="INTEGRASE CATALYTIC DOMAIN-CONTAINING PROTEIN"/>
    <property type="match status" value="1"/>
</dbReference>
<dbReference type="VEuPathDB" id="VectorBase:PPAI008580"/>
<dbReference type="VEuPathDB" id="VectorBase:PPAPM1_000544"/>
<proteinExistence type="predicted"/>
<name>A0A1B0DK06_PHLPP</name>
<dbReference type="GO" id="GO:0003676">
    <property type="term" value="F:nucleic acid binding"/>
    <property type="evidence" value="ECO:0007669"/>
    <property type="project" value="InterPro"/>
</dbReference>
<sequence>IFTRLGYPRTFTVDNGRQFVSEEFDYFCKERGITLNKTTPYWPQQNGEVKRQNRSLLKRLRISNGLNRDWKKDLLEYMAMYYTTPHSTTGRTPTELCLGRAIRGKIPSLQDIETQPPLTTEYRDRDKMLKEKGKDKEDKKRGAKESDIIIGDVVLMKNVLPGNKLTTTFGRNRFIVTGKAGASVTVMDIKSGKIYCRNSAHLKKVYEPEDAQSGKEADEGQQDMRDQEITQYKDDMLCEQDDDQETEDNIEATDRMITQTRNKRTVREPEKFKDFVRS</sequence>
<dbReference type="PANTHER" id="PTHR37984">
    <property type="entry name" value="PROTEIN CBG26694"/>
    <property type="match status" value="1"/>
</dbReference>
<evidence type="ECO:0000256" key="1">
    <source>
        <dbReference type="SAM" id="MobiDB-lite"/>
    </source>
</evidence>
<dbReference type="GO" id="GO:0015074">
    <property type="term" value="P:DNA integration"/>
    <property type="evidence" value="ECO:0007669"/>
    <property type="project" value="InterPro"/>
</dbReference>
<dbReference type="SUPFAM" id="SSF53098">
    <property type="entry name" value="Ribonuclease H-like"/>
    <property type="match status" value="1"/>
</dbReference>
<reference evidence="2" key="1">
    <citation type="submission" date="2022-08" db="UniProtKB">
        <authorList>
            <consortium name="EnsemblMetazoa"/>
        </authorList>
    </citation>
    <scope>IDENTIFICATION</scope>
    <source>
        <strain evidence="2">Israel</strain>
    </source>
</reference>
<dbReference type="EnsemblMetazoa" id="PPAI008580-RA">
    <property type="protein sequence ID" value="PPAI008580-PA"/>
    <property type="gene ID" value="PPAI008580"/>
</dbReference>
<dbReference type="AlphaFoldDB" id="A0A1B0DK06"/>
<dbReference type="Proteomes" id="UP000092462">
    <property type="component" value="Unassembled WGS sequence"/>
</dbReference>
<dbReference type="EMBL" id="AJVK01035178">
    <property type="status" value="NOT_ANNOTATED_CDS"/>
    <property type="molecule type" value="Genomic_DNA"/>
</dbReference>
<dbReference type="InterPro" id="IPR050951">
    <property type="entry name" value="Retrovirus_Pol_polyprotein"/>
</dbReference>
<dbReference type="PROSITE" id="PS50994">
    <property type="entry name" value="INTEGRASE"/>
    <property type="match status" value="1"/>
</dbReference>
<feature type="region of interest" description="Disordered" evidence="1">
    <location>
        <begin position="207"/>
        <end position="231"/>
    </location>
</feature>
<dbReference type="InterPro" id="IPR001584">
    <property type="entry name" value="Integrase_cat-core"/>
</dbReference>
<evidence type="ECO:0000313" key="3">
    <source>
        <dbReference type="Proteomes" id="UP000092462"/>
    </source>
</evidence>
<organism evidence="2 3">
    <name type="scientific">Phlebotomus papatasi</name>
    <name type="common">Sandfly</name>
    <dbReference type="NCBI Taxonomy" id="29031"/>
    <lineage>
        <taxon>Eukaryota</taxon>
        <taxon>Metazoa</taxon>
        <taxon>Ecdysozoa</taxon>
        <taxon>Arthropoda</taxon>
        <taxon>Hexapoda</taxon>
        <taxon>Insecta</taxon>
        <taxon>Pterygota</taxon>
        <taxon>Neoptera</taxon>
        <taxon>Endopterygota</taxon>
        <taxon>Diptera</taxon>
        <taxon>Nematocera</taxon>
        <taxon>Psychodoidea</taxon>
        <taxon>Psychodidae</taxon>
        <taxon>Phlebotomus</taxon>
        <taxon>Phlebotomus</taxon>
    </lineage>
</organism>
<dbReference type="Gene3D" id="3.30.420.10">
    <property type="entry name" value="Ribonuclease H-like superfamily/Ribonuclease H"/>
    <property type="match status" value="1"/>
</dbReference>
<accession>A0A1B0DK06</accession>
<dbReference type="InterPro" id="IPR036397">
    <property type="entry name" value="RNaseH_sf"/>
</dbReference>